<evidence type="ECO:0000256" key="14">
    <source>
        <dbReference type="ARBA" id="ARBA00023027"/>
    </source>
</evidence>
<dbReference type="Pfam" id="PF14697">
    <property type="entry name" value="Fer4_21"/>
    <property type="match status" value="1"/>
</dbReference>
<evidence type="ECO:0000256" key="16">
    <source>
        <dbReference type="ARBA" id="ARBA00030119"/>
    </source>
</evidence>
<comment type="catalytic activity">
    <reaction evidence="19">
        <text>5,6-dihydrothymine + NAD(+) = thymine + NADH + H(+)</text>
        <dbReference type="Rhea" id="RHEA:28791"/>
        <dbReference type="ChEBI" id="CHEBI:15378"/>
        <dbReference type="ChEBI" id="CHEBI:17821"/>
        <dbReference type="ChEBI" id="CHEBI:27468"/>
        <dbReference type="ChEBI" id="CHEBI:57540"/>
        <dbReference type="ChEBI" id="CHEBI:57945"/>
        <dbReference type="EC" id="1.3.1.1"/>
    </reaction>
</comment>
<feature type="domain" description="4Fe-4S ferredoxin-type" evidence="25">
    <location>
        <begin position="367"/>
        <end position="395"/>
    </location>
</feature>
<evidence type="ECO:0000256" key="10">
    <source>
        <dbReference type="ARBA" id="ARBA00022723"/>
    </source>
</evidence>
<dbReference type="GO" id="GO:0046872">
    <property type="term" value="F:metal ion binding"/>
    <property type="evidence" value="ECO:0007669"/>
    <property type="project" value="UniProtKB-KW"/>
</dbReference>
<feature type="domain" description="4Fe-4S ferredoxin-type" evidence="25">
    <location>
        <begin position="334"/>
        <end position="366"/>
    </location>
</feature>
<dbReference type="GO" id="GO:0004589">
    <property type="term" value="F:dihydroorotate dehydrogenase (NAD+) activity"/>
    <property type="evidence" value="ECO:0007669"/>
    <property type="project" value="UniProtKB-EC"/>
</dbReference>
<dbReference type="OrthoDB" id="9794954at2"/>
<comment type="pathway">
    <text evidence="3">Pyrimidine metabolism; UMP biosynthesis via de novo pathway; orotate from (S)-dihydroorotate (NAD(+) route): step 1/1.</text>
</comment>
<keyword evidence="11" id="KW-0560">Oxidoreductase</keyword>
<comment type="similarity">
    <text evidence="5">Belongs to the dihydropyrimidine dehydrogenase family.</text>
</comment>
<dbReference type="PANTHER" id="PTHR43073">
    <property type="entry name" value="DIHYDROPYRIMIDINE DEHYDROGENASE [NADP(+)]"/>
    <property type="match status" value="1"/>
</dbReference>
<evidence type="ECO:0000256" key="1">
    <source>
        <dbReference type="ARBA" id="ARBA00001917"/>
    </source>
</evidence>
<evidence type="ECO:0000313" key="26">
    <source>
        <dbReference type="EMBL" id="SFL41691.1"/>
    </source>
</evidence>
<dbReference type="RefSeq" id="WP_089860805.1">
    <property type="nucleotide sequence ID" value="NZ_FOTI01000011.1"/>
</dbReference>
<dbReference type="GO" id="GO:0005737">
    <property type="term" value="C:cytoplasm"/>
    <property type="evidence" value="ECO:0007669"/>
    <property type="project" value="InterPro"/>
</dbReference>
<keyword evidence="9" id="KW-0288">FMN</keyword>
<keyword evidence="14" id="KW-0520">NAD</keyword>
<comment type="catalytic activity">
    <reaction evidence="21">
        <text>(S)-dihydroorotate + NAD(+) = orotate + NADH + H(+)</text>
        <dbReference type="Rhea" id="RHEA:13513"/>
        <dbReference type="ChEBI" id="CHEBI:15378"/>
        <dbReference type="ChEBI" id="CHEBI:30839"/>
        <dbReference type="ChEBI" id="CHEBI:30864"/>
        <dbReference type="ChEBI" id="CHEBI:57540"/>
        <dbReference type="ChEBI" id="CHEBI:57945"/>
        <dbReference type="EC" id="1.3.1.14"/>
    </reaction>
</comment>
<dbReference type="InterPro" id="IPR005720">
    <property type="entry name" value="Dihydroorotate_DH_cat"/>
</dbReference>
<keyword evidence="27" id="KW-1185">Reference proteome</keyword>
<gene>
    <name evidence="26" type="ORF">SAMN02983006_01096</name>
</gene>
<dbReference type="PROSITE" id="PS51379">
    <property type="entry name" value="4FE4S_FER_2"/>
    <property type="match status" value="2"/>
</dbReference>
<dbReference type="InterPro" id="IPR017896">
    <property type="entry name" value="4Fe4S_Fe-S-bd"/>
</dbReference>
<reference evidence="26 27" key="1">
    <citation type="submission" date="2016-10" db="EMBL/GenBank/DDBJ databases">
        <authorList>
            <person name="de Groot N.N."/>
        </authorList>
    </citation>
    <scope>NUCLEOTIDE SEQUENCE [LARGE SCALE GENOMIC DNA]</scope>
    <source>
        <strain evidence="26 27">ATCC 51327</strain>
    </source>
</reference>
<dbReference type="EC" id="1.3.1.1" evidence="24"/>
<dbReference type="AlphaFoldDB" id="A0A1I4HJJ3"/>
<dbReference type="PROSITE" id="PS00198">
    <property type="entry name" value="4FE4S_FER_1"/>
    <property type="match status" value="1"/>
</dbReference>
<dbReference type="Proteomes" id="UP000199006">
    <property type="component" value="Unassembled WGS sequence"/>
</dbReference>
<evidence type="ECO:0000256" key="3">
    <source>
        <dbReference type="ARBA" id="ARBA00004715"/>
    </source>
</evidence>
<protein>
    <recommendedName>
        <fullName evidence="7">Dihydroorotate dehydrogenase B (NAD(+)), catalytic subunit</fullName>
        <ecNumber evidence="24">1.3.1.1</ecNumber>
        <ecNumber evidence="6">1.3.1.14</ecNumber>
    </recommendedName>
    <alternativeName>
        <fullName evidence="15">Dihydroorotate oxidase B</fullName>
    </alternativeName>
    <alternativeName>
        <fullName evidence="18">Dihydrothymine dehydrogenase</fullName>
    </alternativeName>
    <alternativeName>
        <fullName evidence="16">Dihydrouracil dehydrogenase</fullName>
    </alternativeName>
    <alternativeName>
        <fullName evidence="17">Orotate reductase (NADH)</fullName>
    </alternativeName>
</protein>
<evidence type="ECO:0000256" key="15">
    <source>
        <dbReference type="ARBA" id="ARBA00029718"/>
    </source>
</evidence>
<comment type="similarity">
    <text evidence="4">Belongs to the dihydroorotate dehydrogenase family. Type 1 subfamily.</text>
</comment>
<evidence type="ECO:0000256" key="22">
    <source>
        <dbReference type="ARBA" id="ARBA00049578"/>
    </source>
</evidence>
<accession>A0A1I4HJJ3</accession>
<evidence type="ECO:0000256" key="13">
    <source>
        <dbReference type="ARBA" id="ARBA00023014"/>
    </source>
</evidence>
<keyword evidence="12" id="KW-0408">Iron</keyword>
<evidence type="ECO:0000256" key="9">
    <source>
        <dbReference type="ARBA" id="ARBA00022643"/>
    </source>
</evidence>
<evidence type="ECO:0000256" key="23">
    <source>
        <dbReference type="ARBA" id="ARBA00049714"/>
    </source>
</evidence>
<dbReference type="FunFam" id="3.20.20.70:FF:000027">
    <property type="entry name" value="Dihydropyrimidine dehydrogenase [NADP(+)]"/>
    <property type="match status" value="1"/>
</dbReference>
<evidence type="ECO:0000256" key="6">
    <source>
        <dbReference type="ARBA" id="ARBA00012061"/>
    </source>
</evidence>
<dbReference type="Gene3D" id="3.30.70.20">
    <property type="match status" value="1"/>
</dbReference>
<evidence type="ECO:0000313" key="27">
    <source>
        <dbReference type="Proteomes" id="UP000199006"/>
    </source>
</evidence>
<dbReference type="GO" id="GO:0051536">
    <property type="term" value="F:iron-sulfur cluster binding"/>
    <property type="evidence" value="ECO:0007669"/>
    <property type="project" value="UniProtKB-KW"/>
</dbReference>
<evidence type="ECO:0000256" key="20">
    <source>
        <dbReference type="ARBA" id="ARBA00048792"/>
    </source>
</evidence>
<evidence type="ECO:0000256" key="19">
    <source>
        <dbReference type="ARBA" id="ARBA00047685"/>
    </source>
</evidence>
<evidence type="ECO:0000256" key="18">
    <source>
        <dbReference type="ARBA" id="ARBA00032722"/>
    </source>
</evidence>
<proteinExistence type="inferred from homology"/>
<dbReference type="SUPFAM" id="SSF51395">
    <property type="entry name" value="FMN-linked oxidoreductases"/>
    <property type="match status" value="1"/>
</dbReference>
<keyword evidence="10" id="KW-0479">Metal-binding</keyword>
<dbReference type="EC" id="1.3.1.14" evidence="6"/>
<evidence type="ECO:0000256" key="21">
    <source>
        <dbReference type="ARBA" id="ARBA00048996"/>
    </source>
</evidence>
<comment type="function">
    <text evidence="2">Catalyzes the conversion of dihydroorotate to orotate with NAD(+) as electron acceptor.</text>
</comment>
<evidence type="ECO:0000256" key="5">
    <source>
        <dbReference type="ARBA" id="ARBA00010804"/>
    </source>
</evidence>
<comment type="cofactor">
    <cofactor evidence="1">
        <name>FMN</name>
        <dbReference type="ChEBI" id="CHEBI:58210"/>
    </cofactor>
</comment>
<name>A0A1I4HJJ3_9FIRM</name>
<dbReference type="Gene3D" id="3.20.20.70">
    <property type="entry name" value="Aldolase class I"/>
    <property type="match status" value="1"/>
</dbReference>
<evidence type="ECO:0000256" key="24">
    <source>
        <dbReference type="ARBA" id="ARBA00049728"/>
    </source>
</evidence>
<keyword evidence="13" id="KW-0411">Iron-sulfur</keyword>
<evidence type="ECO:0000256" key="11">
    <source>
        <dbReference type="ARBA" id="ARBA00023002"/>
    </source>
</evidence>
<keyword evidence="8" id="KW-0285">Flavoprotein</keyword>
<dbReference type="EMBL" id="FOTI01000011">
    <property type="protein sequence ID" value="SFL41691.1"/>
    <property type="molecule type" value="Genomic_DNA"/>
</dbReference>
<evidence type="ECO:0000256" key="17">
    <source>
        <dbReference type="ARBA" id="ARBA00032046"/>
    </source>
</evidence>
<evidence type="ECO:0000256" key="8">
    <source>
        <dbReference type="ARBA" id="ARBA00022630"/>
    </source>
</evidence>
<evidence type="ECO:0000256" key="12">
    <source>
        <dbReference type="ARBA" id="ARBA00023004"/>
    </source>
</evidence>
<sequence>MDSKLKIEFCGVECENPFFLASSPISGNYEMVARAFEQGWGGAVYKTVGVFAAEEVSPRFDQLSKLNNKFLGFRNLEQISEYPLADNLRAMEKLKQNYPDKIIIASIMGRNKAEWTKLAELVTEVGADIIECNFSCPQMSDSELGSDVGQNEALVAEYMQATIAGSDLPVLAKMTPNLAHMVPPAMAAVKAGAAGLAAINTIKSITSIDLDYLAPKPVIRNKSSVAGYSGKAVKPIALRFIQELASYSKLKDVPLSGIGGIENWKDALEFMLLGASNLQIGTAVMQYGYRIIDDLIEGLTIYLAENKIARLADLVGKSLANVVAPDQLDRNTIIYPEIKSEKCVGCGRCYISCNDGGHQAISWNKARQPEIKREKCVGCLLCQQLCPVEAIEYSA</sequence>
<comment type="function">
    <text evidence="22">Involved in pyrimidine base degradation. Catalyzes physiologically the reduction of uracil to 5,6-dihydrouracil (DHU) by using NADH as a specific cosubstrate. It also catalyzes the reverse reaction and the reduction of thymine to 5,6-dihydrothymine (DHT).</text>
</comment>
<dbReference type="NCBIfam" id="NF006183">
    <property type="entry name" value="PRK08318.1"/>
    <property type="match status" value="1"/>
</dbReference>
<dbReference type="Pfam" id="PF01180">
    <property type="entry name" value="DHO_dh"/>
    <property type="match status" value="1"/>
</dbReference>
<dbReference type="PANTHER" id="PTHR43073:SF2">
    <property type="entry name" value="DIHYDROPYRIMIDINE DEHYDROGENASE [NADP(+)]"/>
    <property type="match status" value="1"/>
</dbReference>
<evidence type="ECO:0000259" key="25">
    <source>
        <dbReference type="PROSITE" id="PS51379"/>
    </source>
</evidence>
<dbReference type="InterPro" id="IPR017900">
    <property type="entry name" value="4Fe4S_Fe_S_CS"/>
</dbReference>
<comment type="catalytic activity">
    <reaction evidence="20">
        <text>5,6-dihydrouracil + NAD(+) = uracil + NADH + H(+)</text>
        <dbReference type="Rhea" id="RHEA:20189"/>
        <dbReference type="ChEBI" id="CHEBI:15378"/>
        <dbReference type="ChEBI" id="CHEBI:15901"/>
        <dbReference type="ChEBI" id="CHEBI:17568"/>
        <dbReference type="ChEBI" id="CHEBI:57540"/>
        <dbReference type="ChEBI" id="CHEBI:57945"/>
        <dbReference type="EC" id="1.3.1.1"/>
    </reaction>
</comment>
<evidence type="ECO:0000256" key="7">
    <source>
        <dbReference type="ARBA" id="ARBA00018101"/>
    </source>
</evidence>
<dbReference type="STRING" id="29563.SAMN02983006_01096"/>
<dbReference type="SUPFAM" id="SSF54862">
    <property type="entry name" value="4Fe-4S ferredoxins"/>
    <property type="match status" value="1"/>
</dbReference>
<organism evidence="26 27">
    <name type="scientific">Halanaerobium salsuginis</name>
    <dbReference type="NCBI Taxonomy" id="29563"/>
    <lineage>
        <taxon>Bacteria</taxon>
        <taxon>Bacillati</taxon>
        <taxon>Bacillota</taxon>
        <taxon>Clostridia</taxon>
        <taxon>Halanaerobiales</taxon>
        <taxon>Halanaerobiaceae</taxon>
        <taxon>Halanaerobium</taxon>
    </lineage>
</organism>
<evidence type="ECO:0000256" key="4">
    <source>
        <dbReference type="ARBA" id="ARBA00008008"/>
    </source>
</evidence>
<dbReference type="GO" id="GO:0004159">
    <property type="term" value="F:dihydropyrimidine dehydrogenase (NAD+) activity"/>
    <property type="evidence" value="ECO:0007669"/>
    <property type="project" value="UniProtKB-EC"/>
</dbReference>
<comment type="subunit">
    <text evidence="23">Heterotetramer of 2 PreA and 2 PreT subunits.</text>
</comment>
<dbReference type="InterPro" id="IPR013785">
    <property type="entry name" value="Aldolase_TIM"/>
</dbReference>
<evidence type="ECO:0000256" key="2">
    <source>
        <dbReference type="ARBA" id="ARBA00003616"/>
    </source>
</evidence>